<accession>A0A2I0AVL1</accession>
<feature type="region of interest" description="Disordered" evidence="1">
    <location>
        <begin position="55"/>
        <end position="81"/>
    </location>
</feature>
<dbReference type="Proteomes" id="UP000236161">
    <property type="component" value="Unassembled WGS sequence"/>
</dbReference>
<dbReference type="OrthoDB" id="1727125at2759"/>
<evidence type="ECO:0000256" key="1">
    <source>
        <dbReference type="SAM" id="MobiDB-lite"/>
    </source>
</evidence>
<dbReference type="AlphaFoldDB" id="A0A2I0AVL1"/>
<gene>
    <name evidence="2" type="primary">LDJ2</name>
    <name evidence="2" type="ORF">AXF42_Ash018048</name>
</gene>
<organism evidence="2 3">
    <name type="scientific">Apostasia shenzhenica</name>
    <dbReference type="NCBI Taxonomy" id="1088818"/>
    <lineage>
        <taxon>Eukaryota</taxon>
        <taxon>Viridiplantae</taxon>
        <taxon>Streptophyta</taxon>
        <taxon>Embryophyta</taxon>
        <taxon>Tracheophyta</taxon>
        <taxon>Spermatophyta</taxon>
        <taxon>Magnoliopsida</taxon>
        <taxon>Liliopsida</taxon>
        <taxon>Asparagales</taxon>
        <taxon>Orchidaceae</taxon>
        <taxon>Apostasioideae</taxon>
        <taxon>Apostasia</taxon>
    </lineage>
</organism>
<protein>
    <submittedName>
        <fullName evidence="2">DnaJ protein like 2</fullName>
    </submittedName>
</protein>
<reference evidence="2 3" key="1">
    <citation type="journal article" date="2017" name="Nature">
        <title>The Apostasia genome and the evolution of orchids.</title>
        <authorList>
            <person name="Zhang G.Q."/>
            <person name="Liu K.W."/>
            <person name="Li Z."/>
            <person name="Lohaus R."/>
            <person name="Hsiao Y.Y."/>
            <person name="Niu S.C."/>
            <person name="Wang J.Y."/>
            <person name="Lin Y.C."/>
            <person name="Xu Q."/>
            <person name="Chen L.J."/>
            <person name="Yoshida K."/>
            <person name="Fujiwara S."/>
            <person name="Wang Z.W."/>
            <person name="Zhang Y.Q."/>
            <person name="Mitsuda N."/>
            <person name="Wang M."/>
            <person name="Liu G.H."/>
            <person name="Pecoraro L."/>
            <person name="Huang H.X."/>
            <person name="Xiao X.J."/>
            <person name="Lin M."/>
            <person name="Wu X.Y."/>
            <person name="Wu W.L."/>
            <person name="Chen Y.Y."/>
            <person name="Chang S.B."/>
            <person name="Sakamoto S."/>
            <person name="Ohme-Takagi M."/>
            <person name="Yagi M."/>
            <person name="Zeng S.J."/>
            <person name="Shen C.Y."/>
            <person name="Yeh C.M."/>
            <person name="Luo Y.B."/>
            <person name="Tsai W.C."/>
            <person name="Van de Peer Y."/>
            <person name="Liu Z.J."/>
        </authorList>
    </citation>
    <scope>NUCLEOTIDE SEQUENCE [LARGE SCALE GENOMIC DNA]</scope>
    <source>
        <strain evidence="3">cv. Shenzhen</strain>
        <tissue evidence="2">Stem</tissue>
    </source>
</reference>
<evidence type="ECO:0000313" key="2">
    <source>
        <dbReference type="EMBL" id="PKA59581.1"/>
    </source>
</evidence>
<dbReference type="EMBL" id="KZ451947">
    <property type="protein sequence ID" value="PKA59581.1"/>
    <property type="molecule type" value="Genomic_DNA"/>
</dbReference>
<proteinExistence type="predicted"/>
<evidence type="ECO:0000313" key="3">
    <source>
        <dbReference type="Proteomes" id="UP000236161"/>
    </source>
</evidence>
<keyword evidence="3" id="KW-1185">Reference proteome</keyword>
<sequence>MYIHFNVEFRELGVISLDQCKKLEAVLQFTLSPRITAMELDDCEETTMYDVNFEKEMRRKQQQKQQGAYDEDEDAAPRVPKQIRNALPNIGKVGLEVALQKTTKIVERRQVNRLLLTMGLAPGVHLPLH</sequence>
<dbReference type="STRING" id="1088818.A0A2I0AVL1"/>
<name>A0A2I0AVL1_9ASPA</name>